<protein>
    <submittedName>
        <fullName evidence="1">Uncharacterized protein</fullName>
    </submittedName>
</protein>
<dbReference type="EMBL" id="KZ613788">
    <property type="protein sequence ID" value="PMD60615.1"/>
    <property type="molecule type" value="Genomic_DNA"/>
</dbReference>
<proteinExistence type="predicted"/>
<dbReference type="AlphaFoldDB" id="A0A2J6TC59"/>
<sequence length="207" mass="22947">MAKLGASLLKKLKALKTHMKSKKASPTQASPATPFAQALNQAVAGTQATTTLSTAGQSLSPVLPTLPTVVPTLSFVVPFIVPALRTIPPELHLMIFDECDDCTAVCLSLTSGYFHATQRRRQRLQGRHKLTIDSLMLQTTLNMAAPVYLFELIEDFMTHSASEDTQSHYHWLARVSHAVVENPQWAEQRQRALRRRAIRLSRFGSLS</sequence>
<dbReference type="Proteomes" id="UP000235371">
    <property type="component" value="Unassembled WGS sequence"/>
</dbReference>
<evidence type="ECO:0000313" key="2">
    <source>
        <dbReference type="Proteomes" id="UP000235371"/>
    </source>
</evidence>
<keyword evidence="2" id="KW-1185">Reference proteome</keyword>
<evidence type="ECO:0000313" key="1">
    <source>
        <dbReference type="EMBL" id="PMD60615.1"/>
    </source>
</evidence>
<accession>A0A2J6TC59</accession>
<name>A0A2J6TC59_9HELO</name>
<organism evidence="1 2">
    <name type="scientific">Hyaloscypha bicolor E</name>
    <dbReference type="NCBI Taxonomy" id="1095630"/>
    <lineage>
        <taxon>Eukaryota</taxon>
        <taxon>Fungi</taxon>
        <taxon>Dikarya</taxon>
        <taxon>Ascomycota</taxon>
        <taxon>Pezizomycotina</taxon>
        <taxon>Leotiomycetes</taxon>
        <taxon>Helotiales</taxon>
        <taxon>Hyaloscyphaceae</taxon>
        <taxon>Hyaloscypha</taxon>
        <taxon>Hyaloscypha bicolor</taxon>
    </lineage>
</organism>
<gene>
    <name evidence="1" type="ORF">K444DRAFT_629115</name>
</gene>
<dbReference type="InParanoid" id="A0A2J6TC59"/>
<dbReference type="RefSeq" id="XP_024737519.1">
    <property type="nucleotide sequence ID" value="XM_024883011.1"/>
</dbReference>
<reference evidence="1 2" key="1">
    <citation type="submission" date="2016-04" db="EMBL/GenBank/DDBJ databases">
        <title>A degradative enzymes factory behind the ericoid mycorrhizal symbiosis.</title>
        <authorList>
            <consortium name="DOE Joint Genome Institute"/>
            <person name="Martino E."/>
            <person name="Morin E."/>
            <person name="Grelet G."/>
            <person name="Kuo A."/>
            <person name="Kohler A."/>
            <person name="Daghino S."/>
            <person name="Barry K."/>
            <person name="Choi C."/>
            <person name="Cichocki N."/>
            <person name="Clum A."/>
            <person name="Copeland A."/>
            <person name="Hainaut M."/>
            <person name="Haridas S."/>
            <person name="Labutti K."/>
            <person name="Lindquist E."/>
            <person name="Lipzen A."/>
            <person name="Khouja H.-R."/>
            <person name="Murat C."/>
            <person name="Ohm R."/>
            <person name="Olson A."/>
            <person name="Spatafora J."/>
            <person name="Veneault-Fourrey C."/>
            <person name="Henrissat B."/>
            <person name="Grigoriev I."/>
            <person name="Martin F."/>
            <person name="Perotto S."/>
        </authorList>
    </citation>
    <scope>NUCLEOTIDE SEQUENCE [LARGE SCALE GENOMIC DNA]</scope>
    <source>
        <strain evidence="1 2">E</strain>
    </source>
</reference>
<dbReference type="OrthoDB" id="10401842at2759"/>
<dbReference type="GeneID" id="36591088"/>